<organism evidence="1 2">
    <name type="scientific">Allacma fusca</name>
    <dbReference type="NCBI Taxonomy" id="39272"/>
    <lineage>
        <taxon>Eukaryota</taxon>
        <taxon>Metazoa</taxon>
        <taxon>Ecdysozoa</taxon>
        <taxon>Arthropoda</taxon>
        <taxon>Hexapoda</taxon>
        <taxon>Collembola</taxon>
        <taxon>Symphypleona</taxon>
        <taxon>Sminthuridae</taxon>
        <taxon>Allacma</taxon>
    </lineage>
</organism>
<feature type="non-terminal residue" evidence="1">
    <location>
        <position position="1"/>
    </location>
</feature>
<proteinExistence type="predicted"/>
<keyword evidence="2" id="KW-1185">Reference proteome</keyword>
<accession>A0A8J2KWH7</accession>
<gene>
    <name evidence="1" type="ORF">AFUS01_LOCUS30869</name>
</gene>
<evidence type="ECO:0000313" key="1">
    <source>
        <dbReference type="EMBL" id="CAG7820479.1"/>
    </source>
</evidence>
<dbReference type="AlphaFoldDB" id="A0A8J2KWH7"/>
<dbReference type="Proteomes" id="UP000708208">
    <property type="component" value="Unassembled WGS sequence"/>
</dbReference>
<sequence>MENGICWSREHTGSFSG</sequence>
<protein>
    <submittedName>
        <fullName evidence="1">Uncharacterized protein</fullName>
    </submittedName>
</protein>
<evidence type="ECO:0000313" key="2">
    <source>
        <dbReference type="Proteomes" id="UP000708208"/>
    </source>
</evidence>
<comment type="caution">
    <text evidence="1">The sequence shown here is derived from an EMBL/GenBank/DDBJ whole genome shotgun (WGS) entry which is preliminary data.</text>
</comment>
<dbReference type="EMBL" id="CAJVCH010479780">
    <property type="protein sequence ID" value="CAG7820479.1"/>
    <property type="molecule type" value="Genomic_DNA"/>
</dbReference>
<name>A0A8J2KWH7_9HEXA</name>
<reference evidence="1" key="1">
    <citation type="submission" date="2021-06" db="EMBL/GenBank/DDBJ databases">
        <authorList>
            <person name="Hodson N. C."/>
            <person name="Mongue J. A."/>
            <person name="Jaron S. K."/>
        </authorList>
    </citation>
    <scope>NUCLEOTIDE SEQUENCE</scope>
</reference>